<evidence type="ECO:0000256" key="1">
    <source>
        <dbReference type="SAM" id="Phobius"/>
    </source>
</evidence>
<keyword evidence="1" id="KW-0812">Transmembrane</keyword>
<accession>A0A482YEU5</accession>
<dbReference type="AlphaFoldDB" id="A0A482YEU5"/>
<evidence type="ECO:0000313" key="3">
    <source>
        <dbReference type="Proteomes" id="UP000291097"/>
    </source>
</evidence>
<gene>
    <name evidence="2" type="ORF">BDK88_0277</name>
</gene>
<proteinExistence type="predicted"/>
<organism evidence="2 3">
    <name type="scientific">Natrinema hispanicum</name>
    <dbReference type="NCBI Taxonomy" id="392421"/>
    <lineage>
        <taxon>Archaea</taxon>
        <taxon>Methanobacteriati</taxon>
        <taxon>Methanobacteriota</taxon>
        <taxon>Stenosarchaea group</taxon>
        <taxon>Halobacteria</taxon>
        <taxon>Halobacteriales</taxon>
        <taxon>Natrialbaceae</taxon>
        <taxon>Natrinema</taxon>
    </lineage>
</organism>
<sequence>MAVLLQLLGANPLGGLVLAIIVPVVVVAFGTYVGVLMALQSFFDASSWQEATRPDDTEGES</sequence>
<comment type="caution">
    <text evidence="2">The sequence shown here is derived from an EMBL/GenBank/DDBJ whole genome shotgun (WGS) entry which is preliminary data.</text>
</comment>
<protein>
    <submittedName>
        <fullName evidence="2">Uncharacterized protein</fullName>
    </submittedName>
</protein>
<dbReference type="EMBL" id="SHMP01000003">
    <property type="protein sequence ID" value="RZV11399.1"/>
    <property type="molecule type" value="Genomic_DNA"/>
</dbReference>
<name>A0A482YEU5_9EURY</name>
<feature type="transmembrane region" description="Helical" evidence="1">
    <location>
        <begin position="12"/>
        <end position="39"/>
    </location>
</feature>
<dbReference type="Proteomes" id="UP000291097">
    <property type="component" value="Unassembled WGS sequence"/>
</dbReference>
<keyword evidence="1" id="KW-1133">Transmembrane helix</keyword>
<keyword evidence="1" id="KW-0472">Membrane</keyword>
<reference evidence="2 3" key="1">
    <citation type="submission" date="2019-02" db="EMBL/GenBank/DDBJ databases">
        <title>Genomic Encyclopedia of Archaeal and Bacterial Type Strains, Phase II (KMG-II): from individual species to whole genera.</title>
        <authorList>
            <person name="Goeker M."/>
        </authorList>
    </citation>
    <scope>NUCLEOTIDE SEQUENCE [LARGE SCALE GENOMIC DNA]</scope>
    <source>
        <strain evidence="2 3">DSM 18328</strain>
    </source>
</reference>
<dbReference type="RefSeq" id="WP_130498822.1">
    <property type="nucleotide sequence ID" value="NZ_SHMP01000003.1"/>
</dbReference>
<evidence type="ECO:0000313" key="2">
    <source>
        <dbReference type="EMBL" id="RZV11399.1"/>
    </source>
</evidence>